<reference evidence="2" key="1">
    <citation type="journal article" date="2021" name="Cell">
        <title>Tracing the genetic footprints of vertebrate landing in non-teleost ray-finned fishes.</title>
        <authorList>
            <person name="Bi X."/>
            <person name="Wang K."/>
            <person name="Yang L."/>
            <person name="Pan H."/>
            <person name="Jiang H."/>
            <person name="Wei Q."/>
            <person name="Fang M."/>
            <person name="Yu H."/>
            <person name="Zhu C."/>
            <person name="Cai Y."/>
            <person name="He Y."/>
            <person name="Gan X."/>
            <person name="Zeng H."/>
            <person name="Yu D."/>
            <person name="Zhu Y."/>
            <person name="Jiang H."/>
            <person name="Qiu Q."/>
            <person name="Yang H."/>
            <person name="Zhang Y.E."/>
            <person name="Wang W."/>
            <person name="Zhu M."/>
            <person name="He S."/>
            <person name="Zhang G."/>
        </authorList>
    </citation>
    <scope>NUCLEOTIDE SEQUENCE</scope>
    <source>
        <strain evidence="2">Bchr_001</strain>
    </source>
</reference>
<feature type="non-terminal residue" evidence="2">
    <location>
        <position position="1"/>
    </location>
</feature>
<dbReference type="PANTHER" id="PTHR28635">
    <property type="entry name" value="TRANSMEMBRANE INNER EAR EXPRESSED PROTEIN"/>
    <property type="match status" value="1"/>
</dbReference>
<dbReference type="PANTHER" id="PTHR28635:SF1">
    <property type="entry name" value="TRANSMEMBRANE INNER EAR EXPRESSED PROTEIN"/>
    <property type="match status" value="1"/>
</dbReference>
<protein>
    <submittedName>
        <fullName evidence="2">TMIE protein</fullName>
    </submittedName>
</protein>
<feature type="compositionally biased region" description="Gly residues" evidence="1">
    <location>
        <begin position="139"/>
        <end position="148"/>
    </location>
</feature>
<evidence type="ECO:0000313" key="3">
    <source>
        <dbReference type="Proteomes" id="UP001166052"/>
    </source>
</evidence>
<feature type="non-terminal residue" evidence="2">
    <location>
        <position position="203"/>
    </location>
</feature>
<comment type="caution">
    <text evidence="2">The sequence shown here is derived from an EMBL/GenBank/DDBJ whole genome shotgun (WGS) entry which is preliminary data.</text>
</comment>
<dbReference type="InterPro" id="IPR032006">
    <property type="entry name" value="TMIE"/>
</dbReference>
<feature type="compositionally biased region" description="Gly residues" evidence="1">
    <location>
        <begin position="178"/>
        <end position="191"/>
    </location>
</feature>
<accession>A0ABS2Z442</accession>
<name>A0ABS2Z442_POLSE</name>
<proteinExistence type="predicted"/>
<evidence type="ECO:0000256" key="1">
    <source>
        <dbReference type="SAM" id="MobiDB-lite"/>
    </source>
</evidence>
<dbReference type="EMBL" id="JAAWVN010021746">
    <property type="protein sequence ID" value="MBN3293504.1"/>
    <property type="molecule type" value="Genomic_DNA"/>
</dbReference>
<dbReference type="Pfam" id="PF16038">
    <property type="entry name" value="TMIE"/>
    <property type="match status" value="1"/>
</dbReference>
<feature type="compositionally biased region" description="Basic and acidic residues" evidence="1">
    <location>
        <begin position="95"/>
        <end position="138"/>
    </location>
</feature>
<feature type="region of interest" description="Disordered" evidence="1">
    <location>
        <begin position="87"/>
        <end position="203"/>
    </location>
</feature>
<feature type="compositionally biased region" description="Basic and acidic residues" evidence="1">
    <location>
        <begin position="149"/>
        <end position="161"/>
    </location>
</feature>
<dbReference type="Proteomes" id="UP001166052">
    <property type="component" value="Unassembled WGS sequence"/>
</dbReference>
<gene>
    <name evidence="2" type="primary">Tmie</name>
    <name evidence="2" type="ORF">GTO92_0005360</name>
</gene>
<evidence type="ECO:0000313" key="2">
    <source>
        <dbReference type="EMBL" id="MBN3293504.1"/>
    </source>
</evidence>
<organism evidence="2 3">
    <name type="scientific">Polypterus senegalus</name>
    <name type="common">Senegal bichir</name>
    <dbReference type="NCBI Taxonomy" id="55291"/>
    <lineage>
        <taxon>Eukaryota</taxon>
        <taxon>Metazoa</taxon>
        <taxon>Chordata</taxon>
        <taxon>Craniata</taxon>
        <taxon>Vertebrata</taxon>
        <taxon>Euteleostomi</taxon>
        <taxon>Actinopterygii</taxon>
        <taxon>Polypteriformes</taxon>
        <taxon>Polypteridae</taxon>
        <taxon>Polypterus</taxon>
    </lineage>
</organism>
<sequence length="203" mass="21669">MPRIRKEFGDDDQFYFQHLLTTIMMRGPILMKICQTNGLGKKVITLCCIFKCRIPRTKKEIEARYAQRQAAKKYARKLDTVPPLDELTEIPGAAKPEENKEEVPTVAGKVDKEKKEDNKKDNKTGQKKEADKDSKEGAKGGGKGGANKKGGEKEASKKEGTAKGGGQKGGNKDTTNAKGGGGGGGGKGGANAKGAAKKPPPKK</sequence>
<keyword evidence="3" id="KW-1185">Reference proteome</keyword>